<gene>
    <name evidence="3" type="ORF">ACJMK2_019701</name>
</gene>
<evidence type="ECO:0000256" key="2">
    <source>
        <dbReference type="ARBA" id="ARBA00022737"/>
    </source>
</evidence>
<dbReference type="InterPro" id="IPR003591">
    <property type="entry name" value="Leu-rich_rpt_typical-subtyp"/>
</dbReference>
<dbReference type="EMBL" id="JBJQND010000017">
    <property type="protein sequence ID" value="KAL3841580.1"/>
    <property type="molecule type" value="Genomic_DNA"/>
</dbReference>
<dbReference type="Proteomes" id="UP001634394">
    <property type="component" value="Unassembled WGS sequence"/>
</dbReference>
<proteinExistence type="predicted"/>
<reference evidence="3 4" key="1">
    <citation type="submission" date="2024-11" db="EMBL/GenBank/DDBJ databases">
        <title>Chromosome-level genome assembly of the freshwater bivalve Anodonta woodiana.</title>
        <authorList>
            <person name="Chen X."/>
        </authorList>
    </citation>
    <scope>NUCLEOTIDE SEQUENCE [LARGE SCALE GENOMIC DNA]</scope>
    <source>
        <strain evidence="3">MN2024</strain>
        <tissue evidence="3">Gills</tissue>
    </source>
</reference>
<feature type="non-terminal residue" evidence="3">
    <location>
        <position position="199"/>
    </location>
</feature>
<dbReference type="InterPro" id="IPR032675">
    <property type="entry name" value="LRR_dom_sf"/>
</dbReference>
<evidence type="ECO:0000256" key="1">
    <source>
        <dbReference type="ARBA" id="ARBA00022614"/>
    </source>
</evidence>
<dbReference type="SMART" id="SM00369">
    <property type="entry name" value="LRR_TYP"/>
    <property type="match status" value="6"/>
</dbReference>
<keyword evidence="2" id="KW-0677">Repeat</keyword>
<evidence type="ECO:0000313" key="4">
    <source>
        <dbReference type="Proteomes" id="UP001634394"/>
    </source>
</evidence>
<dbReference type="SUPFAM" id="SSF52058">
    <property type="entry name" value="L domain-like"/>
    <property type="match status" value="1"/>
</dbReference>
<dbReference type="InterPro" id="IPR001611">
    <property type="entry name" value="Leu-rich_rpt"/>
</dbReference>
<dbReference type="Pfam" id="PF13855">
    <property type="entry name" value="LRR_8"/>
    <property type="match status" value="2"/>
</dbReference>
<evidence type="ECO:0000313" key="3">
    <source>
        <dbReference type="EMBL" id="KAL3841580.1"/>
    </source>
</evidence>
<organism evidence="3 4">
    <name type="scientific">Sinanodonta woodiana</name>
    <name type="common">Chinese pond mussel</name>
    <name type="synonym">Anodonta woodiana</name>
    <dbReference type="NCBI Taxonomy" id="1069815"/>
    <lineage>
        <taxon>Eukaryota</taxon>
        <taxon>Metazoa</taxon>
        <taxon>Spiralia</taxon>
        <taxon>Lophotrochozoa</taxon>
        <taxon>Mollusca</taxon>
        <taxon>Bivalvia</taxon>
        <taxon>Autobranchia</taxon>
        <taxon>Heteroconchia</taxon>
        <taxon>Palaeoheterodonta</taxon>
        <taxon>Unionida</taxon>
        <taxon>Unionoidea</taxon>
        <taxon>Unionidae</taxon>
        <taxon>Unioninae</taxon>
        <taxon>Sinanodonta</taxon>
    </lineage>
</organism>
<keyword evidence="1" id="KW-0433">Leucine-rich repeat</keyword>
<dbReference type="AlphaFoldDB" id="A0ABD3TX37"/>
<dbReference type="PANTHER" id="PTHR24366">
    <property type="entry name" value="IG(IMMUNOGLOBULIN) AND LRR(LEUCINE RICH REPEAT) DOMAINS"/>
    <property type="match status" value="1"/>
</dbReference>
<name>A0ABD3TX37_SINWO</name>
<sequence>MDSLVYLYLENNEIVNVTLCGLDSLVYLYLQNNAIVNVNLDSTTSSCSPALRELYLRNNTIEMIEAEYTNRSQLRNLVYMDIGINQLQHIPEALKRSDVLPAIITLLLDNNRLTFLESGTFFNLSTLLLLNLGFNSIVVIEKESFPIHLRDLNLQNNNFRFRHGHPFAYLSSLVTLNLAVNNIDVLPHSAFSHCYSLVN</sequence>
<accession>A0ABD3TX37</accession>
<protein>
    <submittedName>
        <fullName evidence="3">Uncharacterized protein</fullName>
    </submittedName>
</protein>
<keyword evidence="4" id="KW-1185">Reference proteome</keyword>
<comment type="caution">
    <text evidence="3">The sequence shown here is derived from an EMBL/GenBank/DDBJ whole genome shotgun (WGS) entry which is preliminary data.</text>
</comment>
<dbReference type="PANTHER" id="PTHR24366:SF96">
    <property type="entry name" value="LEUCINE RICH REPEAT CONTAINING 53"/>
    <property type="match status" value="1"/>
</dbReference>
<dbReference type="Gene3D" id="3.80.10.10">
    <property type="entry name" value="Ribonuclease Inhibitor"/>
    <property type="match status" value="2"/>
</dbReference>